<feature type="region of interest" description="Disordered" evidence="1">
    <location>
        <begin position="195"/>
        <end position="222"/>
    </location>
</feature>
<proteinExistence type="predicted"/>
<evidence type="ECO:0000313" key="2">
    <source>
        <dbReference type="EMBL" id="CAK9139984.1"/>
    </source>
</evidence>
<dbReference type="AlphaFoldDB" id="A0ABC8R4Q4"/>
<feature type="compositionally biased region" description="Polar residues" evidence="1">
    <location>
        <begin position="211"/>
        <end position="222"/>
    </location>
</feature>
<protein>
    <recommendedName>
        <fullName evidence="4">ANK_REP_REGION domain-containing protein</fullName>
    </recommendedName>
</protein>
<dbReference type="Gene3D" id="1.25.40.20">
    <property type="entry name" value="Ankyrin repeat-containing domain"/>
    <property type="match status" value="1"/>
</dbReference>
<dbReference type="InterPro" id="IPR036770">
    <property type="entry name" value="Ankyrin_rpt-contain_sf"/>
</dbReference>
<organism evidence="2 3">
    <name type="scientific">Ilex paraguariensis</name>
    <name type="common">yerba mate</name>
    <dbReference type="NCBI Taxonomy" id="185542"/>
    <lineage>
        <taxon>Eukaryota</taxon>
        <taxon>Viridiplantae</taxon>
        <taxon>Streptophyta</taxon>
        <taxon>Embryophyta</taxon>
        <taxon>Tracheophyta</taxon>
        <taxon>Spermatophyta</taxon>
        <taxon>Magnoliopsida</taxon>
        <taxon>eudicotyledons</taxon>
        <taxon>Gunneridae</taxon>
        <taxon>Pentapetalae</taxon>
        <taxon>asterids</taxon>
        <taxon>campanulids</taxon>
        <taxon>Aquifoliales</taxon>
        <taxon>Aquifoliaceae</taxon>
        <taxon>Ilex</taxon>
    </lineage>
</organism>
<keyword evidence="3" id="KW-1185">Reference proteome</keyword>
<dbReference type="SMART" id="SM00248">
    <property type="entry name" value="ANK"/>
    <property type="match status" value="1"/>
</dbReference>
<comment type="caution">
    <text evidence="2">The sequence shown here is derived from an EMBL/GenBank/DDBJ whole genome shotgun (WGS) entry which is preliminary data.</text>
</comment>
<dbReference type="Pfam" id="PF13606">
    <property type="entry name" value="Ank_3"/>
    <property type="match status" value="1"/>
</dbReference>
<sequence>MSDQKSKFKYAVEVQRCDIDIIVPWNSRTTGSYVFKQLNRTPLMLAAMSGNIKVVTCILKTNRVDINRTVDTNRLSALDCAYCYSSSSELQEVSIGEHEKRVLICDEDTRKLYDDESYSDGWENLTNNFMMFDYASQPIANPIFSYNQAHGSGSIQANDLANYTVHGTRFGQNQAQHFEQFHVNNGGRQFQQLPGANQRQARPSRGMNFQPYDSANQSPKFF</sequence>
<name>A0ABC8R4Q4_9AQUA</name>
<evidence type="ECO:0000313" key="3">
    <source>
        <dbReference type="Proteomes" id="UP001642360"/>
    </source>
</evidence>
<gene>
    <name evidence="2" type="ORF">ILEXP_LOCUS7399</name>
</gene>
<reference evidence="2 3" key="1">
    <citation type="submission" date="2024-02" db="EMBL/GenBank/DDBJ databases">
        <authorList>
            <person name="Vignale AGUSTIN F."/>
            <person name="Sosa J E."/>
            <person name="Modenutti C."/>
        </authorList>
    </citation>
    <scope>NUCLEOTIDE SEQUENCE [LARGE SCALE GENOMIC DNA]</scope>
</reference>
<evidence type="ECO:0000256" key="1">
    <source>
        <dbReference type="SAM" id="MobiDB-lite"/>
    </source>
</evidence>
<dbReference type="InterPro" id="IPR002110">
    <property type="entry name" value="Ankyrin_rpt"/>
</dbReference>
<accession>A0ABC8R4Q4</accession>
<dbReference type="SUPFAM" id="SSF48403">
    <property type="entry name" value="Ankyrin repeat"/>
    <property type="match status" value="1"/>
</dbReference>
<evidence type="ECO:0008006" key="4">
    <source>
        <dbReference type="Google" id="ProtNLM"/>
    </source>
</evidence>
<dbReference type="Proteomes" id="UP001642360">
    <property type="component" value="Unassembled WGS sequence"/>
</dbReference>
<dbReference type="EMBL" id="CAUOFW020001003">
    <property type="protein sequence ID" value="CAK9139984.1"/>
    <property type="molecule type" value="Genomic_DNA"/>
</dbReference>